<feature type="signal peptide" evidence="5">
    <location>
        <begin position="1"/>
        <end position="22"/>
    </location>
</feature>
<dbReference type="Proteomes" id="UP000030746">
    <property type="component" value="Unassembled WGS sequence"/>
</dbReference>
<keyword evidence="7" id="KW-1185">Reference proteome</keyword>
<evidence type="ECO:0000256" key="1">
    <source>
        <dbReference type="ARBA" id="ARBA00004613"/>
    </source>
</evidence>
<keyword evidence="3" id="KW-0964">Secreted</keyword>
<dbReference type="HOGENOM" id="CLU_1422985_0_0_1"/>
<comment type="similarity">
    <text evidence="2">Belongs to the IL-17 family.</text>
</comment>
<dbReference type="InterPro" id="IPR010345">
    <property type="entry name" value="IL-17_fam"/>
</dbReference>
<dbReference type="SUPFAM" id="SSF57501">
    <property type="entry name" value="Cystine-knot cytokines"/>
    <property type="match status" value="1"/>
</dbReference>
<dbReference type="Pfam" id="PF06083">
    <property type="entry name" value="IL17"/>
    <property type="match status" value="1"/>
</dbReference>
<reference evidence="6 7" key="1">
    <citation type="journal article" date="2013" name="Nature">
        <title>Insights into bilaterian evolution from three spiralian genomes.</title>
        <authorList>
            <person name="Simakov O."/>
            <person name="Marletaz F."/>
            <person name="Cho S.J."/>
            <person name="Edsinger-Gonzales E."/>
            <person name="Havlak P."/>
            <person name="Hellsten U."/>
            <person name="Kuo D.H."/>
            <person name="Larsson T."/>
            <person name="Lv J."/>
            <person name="Arendt D."/>
            <person name="Savage R."/>
            <person name="Osoegawa K."/>
            <person name="de Jong P."/>
            <person name="Grimwood J."/>
            <person name="Chapman J.A."/>
            <person name="Shapiro H."/>
            <person name="Aerts A."/>
            <person name="Otillar R.P."/>
            <person name="Terry A.Y."/>
            <person name="Boore J.L."/>
            <person name="Grigoriev I.V."/>
            <person name="Lindberg D.R."/>
            <person name="Seaver E.C."/>
            <person name="Weisblat D.A."/>
            <person name="Putnam N.H."/>
            <person name="Rokhsar D.S."/>
        </authorList>
    </citation>
    <scope>NUCLEOTIDE SEQUENCE [LARGE SCALE GENOMIC DNA]</scope>
</reference>
<keyword evidence="4 5" id="KW-0732">Signal</keyword>
<feature type="chain" id="PRO_5004716040" evidence="5">
    <location>
        <begin position="23"/>
        <end position="191"/>
    </location>
</feature>
<dbReference type="OrthoDB" id="6093654at2759"/>
<dbReference type="InterPro" id="IPR029034">
    <property type="entry name" value="Cystine-knot_cytokine"/>
</dbReference>
<dbReference type="KEGG" id="lgi:LOTGIDRAFT_169526"/>
<evidence type="ECO:0000256" key="4">
    <source>
        <dbReference type="ARBA" id="ARBA00022729"/>
    </source>
</evidence>
<organism evidence="6 7">
    <name type="scientific">Lottia gigantea</name>
    <name type="common">Giant owl limpet</name>
    <dbReference type="NCBI Taxonomy" id="225164"/>
    <lineage>
        <taxon>Eukaryota</taxon>
        <taxon>Metazoa</taxon>
        <taxon>Spiralia</taxon>
        <taxon>Lophotrochozoa</taxon>
        <taxon>Mollusca</taxon>
        <taxon>Gastropoda</taxon>
        <taxon>Patellogastropoda</taxon>
        <taxon>Lottioidea</taxon>
        <taxon>Lottiidae</taxon>
        <taxon>Lottia</taxon>
    </lineage>
</organism>
<evidence type="ECO:0000313" key="7">
    <source>
        <dbReference type="Proteomes" id="UP000030746"/>
    </source>
</evidence>
<dbReference type="GO" id="GO:0005125">
    <property type="term" value="F:cytokine activity"/>
    <property type="evidence" value="ECO:0007669"/>
    <property type="project" value="InterPro"/>
</dbReference>
<evidence type="ECO:0000256" key="2">
    <source>
        <dbReference type="ARBA" id="ARBA00007236"/>
    </source>
</evidence>
<proteinExistence type="inferred from homology"/>
<dbReference type="GeneID" id="20241160"/>
<dbReference type="RefSeq" id="XP_009066057.1">
    <property type="nucleotide sequence ID" value="XM_009067809.1"/>
</dbReference>
<comment type="subcellular location">
    <subcellularLocation>
        <location evidence="1">Secreted</location>
    </subcellularLocation>
</comment>
<name>V3ZGK6_LOTGI</name>
<dbReference type="Gene3D" id="2.10.90.10">
    <property type="entry name" value="Cystine-knot cytokines"/>
    <property type="match status" value="1"/>
</dbReference>
<dbReference type="GO" id="GO:0005576">
    <property type="term" value="C:extracellular region"/>
    <property type="evidence" value="ECO:0007669"/>
    <property type="project" value="UniProtKB-SubCell"/>
</dbReference>
<sequence>MSFKVALTLLLIIMPYFLKCLSEGRTIANSHRRTQCKMPKNLCQLRKEVIRPAALRDAFSIDLINGKNITDVPPEYIDTHHYVSGGSKICQKSSDNELCPVYYVLNVDENRIPNSFLEAVCSCAWPQMDILKDTRVECQTKNYYTKVLRRTGCDEEHNTFIYEAVWEPVRIGCVALSGPERYISLQPVSPI</sequence>
<evidence type="ECO:0000256" key="5">
    <source>
        <dbReference type="SAM" id="SignalP"/>
    </source>
</evidence>
<gene>
    <name evidence="6" type="ORF">LOTGIDRAFT_169526</name>
</gene>
<dbReference type="EMBL" id="KB203738">
    <property type="protein sequence ID" value="ESO83302.1"/>
    <property type="molecule type" value="Genomic_DNA"/>
</dbReference>
<accession>V3ZGK6</accession>
<dbReference type="CTD" id="20241160"/>
<dbReference type="AlphaFoldDB" id="V3ZGK6"/>
<protein>
    <submittedName>
        <fullName evidence="6">Uncharacterized protein</fullName>
    </submittedName>
</protein>
<dbReference type="OMA" id="MICHYIT"/>
<evidence type="ECO:0000313" key="6">
    <source>
        <dbReference type="EMBL" id="ESO83302.1"/>
    </source>
</evidence>
<evidence type="ECO:0000256" key="3">
    <source>
        <dbReference type="ARBA" id="ARBA00022525"/>
    </source>
</evidence>